<dbReference type="Proteomes" id="UP000770717">
    <property type="component" value="Unassembled WGS sequence"/>
</dbReference>
<keyword evidence="2" id="KW-1185">Reference proteome</keyword>
<proteinExistence type="predicted"/>
<organism evidence="1 2">
    <name type="scientific">Eleutherodactylus coqui</name>
    <name type="common">Puerto Rican coqui</name>
    <dbReference type="NCBI Taxonomy" id="57060"/>
    <lineage>
        <taxon>Eukaryota</taxon>
        <taxon>Metazoa</taxon>
        <taxon>Chordata</taxon>
        <taxon>Craniata</taxon>
        <taxon>Vertebrata</taxon>
        <taxon>Euteleostomi</taxon>
        <taxon>Amphibia</taxon>
        <taxon>Batrachia</taxon>
        <taxon>Anura</taxon>
        <taxon>Neobatrachia</taxon>
        <taxon>Hyloidea</taxon>
        <taxon>Eleutherodactylidae</taxon>
        <taxon>Eleutherodactylinae</taxon>
        <taxon>Eleutherodactylus</taxon>
        <taxon>Eleutherodactylus</taxon>
    </lineage>
</organism>
<protein>
    <submittedName>
        <fullName evidence="1">Uncharacterized protein</fullName>
    </submittedName>
</protein>
<reference evidence="1" key="1">
    <citation type="thesis" date="2020" institute="ProQuest LLC" country="789 East Eisenhower Parkway, Ann Arbor, MI, USA">
        <title>Comparative Genomics and Chromosome Evolution.</title>
        <authorList>
            <person name="Mudd A.B."/>
        </authorList>
    </citation>
    <scope>NUCLEOTIDE SEQUENCE</scope>
    <source>
        <strain evidence="1">HN-11 Male</strain>
        <tissue evidence="1">Kidney and liver</tissue>
    </source>
</reference>
<comment type="caution">
    <text evidence="1">The sequence shown here is derived from an EMBL/GenBank/DDBJ whole genome shotgun (WGS) entry which is preliminary data.</text>
</comment>
<name>A0A8J6EJY5_ELECQ</name>
<dbReference type="EMBL" id="WNTK01000299">
    <property type="protein sequence ID" value="KAG9470356.1"/>
    <property type="molecule type" value="Genomic_DNA"/>
</dbReference>
<sequence>MAGTFGPLISLCKRTRVSRLWMHRVHEELQPSGKMEEAVEMMDPWHQMISLPSSLPGPQDNCMLYIGVATPCGHVADTNPYMFMGVKNSQVSATIFCPQRSLIYCNGGHYITE</sequence>
<evidence type="ECO:0000313" key="1">
    <source>
        <dbReference type="EMBL" id="KAG9470356.1"/>
    </source>
</evidence>
<accession>A0A8J6EJY5</accession>
<gene>
    <name evidence="1" type="ORF">GDO78_018032</name>
</gene>
<dbReference type="AlphaFoldDB" id="A0A8J6EJY5"/>
<evidence type="ECO:0000313" key="2">
    <source>
        <dbReference type="Proteomes" id="UP000770717"/>
    </source>
</evidence>